<dbReference type="SMART" id="SM00320">
    <property type="entry name" value="WD40"/>
    <property type="match status" value="10"/>
</dbReference>
<accession>A0A9W8DPS7</accession>
<feature type="region of interest" description="Disordered" evidence="1">
    <location>
        <begin position="1025"/>
        <end position="1048"/>
    </location>
</feature>
<sequence>MFFEEDPECPNAPVVTHSIVANSRRRPAHEIDTHSQANLFRVIGNTVSNTNQLEPSPNEPSIVAYAAGCVLVIFDVVLNQSKCHLVADYTRLKPRKGNSKSAEVTIPGNAINRDASSDVDWYSSADEGIRKSKWFYGNIFGKRGSRNESTASLTKSMSGLGFKGHSEAMAKRYSFGGNIQSNGNNIATDDEFSRNSASTCWRVSTKPISCIGFSSDGDYVAVGESGHKPRIIIWDWRDGKIVQEMVGHKAGVACLRFTPNKRFLISLGYQQDGYIYVWNWKTGAKVSSNKVSARVEALWVSPDSSYFVTVGNRHVRFWYLSLGRRPIVPRGETQVLEGRTALLDELRNRDFIDVNICVCRSAANISIRSSSSLAKQPPALRARPDRDHVVYTITRDGMLCLFMNGSRSISKWINVHLQRCSSIMVTSTLVICVGEKNIMRFFEPETLQYLGSERFEIPNHAPIIAAAVVQNYSPYSSDDDGDDEGSSTKNSLMASDIDTQWCHADLEFEMDDVSLNDSKPLPFNLITVDQSHTVSHWNIRPTEYRNPIWSYTLSCKTAFPGHASCIWGVEPFSRLSSSGSIEQGFLTITEDGSIFLWSKSFDGDYNQYARLSNPLSSKGREGGYNTRGIRSIKQSSDRKLLVVGGRHGQVAICNISYMSGKVIVPGSKCPLHVIALIEAHEGDVMSVDIHYCSNTCVYWIASSGRDRRIHIYKLFESRQKENDNGPVSPKSEADAVKQDFKLQFVQTIEDHSSSINSVLFVAGGTRLVSCGADKSIIFRILDSEVLPRRQSSNFKQRKGSGQSPYTDGLGIPACGSPTTSATNSSRRSASGTASSNNIASAASSGPFSLLQNYCGRSSIHGMVYEPTAFSNILFAVTQDRHVLLFDVASGKLIGDVKVDPSERLGPRATSLLTLSSNSLDSNSRRQSMGGDISRILDLKNSGKLDSDRRNSTAFEPLMTPSSPYSHVVTAAELLTGVQSSRPQPTPASQTEDTLVSSTDFVPTPRRSMVFGCNLASLPSSPFATDMSKVGESTTHKSSPKNNKTNEPRGLYLEQKTLPSYSVSGISLHPRAKLIALSCSDKCVRVLNIVTGEMVAAIRGHSELLTGISFIDLGDRDDYLNNKVWLITTSGDQCAMLWKIHYKRSQNSRQSLTPSSSKFMVSNIVESPLAAEALIEYSEESDVDEAVQNVNIIECVNVSTPEKTSETVVLSPSAFQVQMIKSLNSKSPNSGFGKNLKPNSIKNSLKKVTQKSSLPALRGSSSKADIKPERISSHSGAIHGRRASVSGDTISTSAKKRDNIKSNDTQDSREKQRSRVLPPIPPNIPPAPKTKAIDGNVSSASFRRLSTGKGSFDKENSRLKINTKVRNGGFSSDSNTESKLPMSAGRAEVRSHRKAKTNGEESAHQPKSATNSKFLKRVPGSLLSSSGSGRAVRPSSSRSSLESYTERAQQKSIMVSKRPTTSSSSVLPIPKNSTQASDIYPKSNSSMSHSSQYSQKNEQPSSMTSSAGSSSYFSTRGQQTPSPHSSAFEELQEEEDTTKELLSYPRQNNTSKVPHPPPLSSSSSTHTESPSKLSNYSYSNGKIGARSLPTTPLRNSITFTNSSPTKTNVSPSTTTTSVSTNLETIFQSGLPPQPPMPFELQNQDTDIISCLVASKNIISKAIALTKVCDDTKENNGTKNVSSTALMGLLQQIYSNLGELFENTDRTTTTTIAVDGKPKPEAALDTKQQLQEKSILEKRNTNSNSNDGQAQHLLEHYSDILLDMVAERLLNKSRTAK</sequence>
<feature type="compositionally biased region" description="Polar residues" evidence="1">
    <location>
        <begin position="1368"/>
        <end position="1377"/>
    </location>
</feature>
<dbReference type="InterPro" id="IPR001680">
    <property type="entry name" value="WD40_rpt"/>
</dbReference>
<evidence type="ECO:0008006" key="4">
    <source>
        <dbReference type="Google" id="ProtNLM"/>
    </source>
</evidence>
<reference evidence="2" key="1">
    <citation type="submission" date="2022-07" db="EMBL/GenBank/DDBJ databases">
        <title>Phylogenomic reconstructions and comparative analyses of Kickxellomycotina fungi.</title>
        <authorList>
            <person name="Reynolds N.K."/>
            <person name="Stajich J.E."/>
            <person name="Barry K."/>
            <person name="Grigoriev I.V."/>
            <person name="Crous P."/>
            <person name="Smith M.E."/>
        </authorList>
    </citation>
    <scope>NUCLEOTIDE SEQUENCE</scope>
    <source>
        <strain evidence="2">NBRC 100468</strain>
    </source>
</reference>
<feature type="region of interest" description="Disordered" evidence="1">
    <location>
        <begin position="1246"/>
        <end position="1615"/>
    </location>
</feature>
<feature type="compositionally biased region" description="Low complexity" evidence="1">
    <location>
        <begin position="1500"/>
        <end position="1513"/>
    </location>
</feature>
<dbReference type="InterPro" id="IPR015943">
    <property type="entry name" value="WD40/YVTN_repeat-like_dom_sf"/>
</dbReference>
<feature type="compositionally biased region" description="Polar residues" evidence="1">
    <location>
        <begin position="1030"/>
        <end position="1044"/>
    </location>
</feature>
<proteinExistence type="predicted"/>
<dbReference type="SUPFAM" id="SSF50998">
    <property type="entry name" value="Quinoprotein alcohol dehydrogenase-like"/>
    <property type="match status" value="1"/>
</dbReference>
<dbReference type="OrthoDB" id="6252103at2759"/>
<feature type="compositionally biased region" description="Polar residues" evidence="1">
    <location>
        <begin position="1587"/>
        <end position="1598"/>
    </location>
</feature>
<dbReference type="Gene3D" id="2.130.10.10">
    <property type="entry name" value="YVTN repeat-like/Quinoprotein amine dehydrogenase"/>
    <property type="match status" value="4"/>
</dbReference>
<organism evidence="2 3">
    <name type="scientific">Mycoemilia scoparia</name>
    <dbReference type="NCBI Taxonomy" id="417184"/>
    <lineage>
        <taxon>Eukaryota</taxon>
        <taxon>Fungi</taxon>
        <taxon>Fungi incertae sedis</taxon>
        <taxon>Zoopagomycota</taxon>
        <taxon>Kickxellomycotina</taxon>
        <taxon>Kickxellomycetes</taxon>
        <taxon>Kickxellales</taxon>
        <taxon>Kickxellaceae</taxon>
        <taxon>Mycoemilia</taxon>
    </lineage>
</organism>
<name>A0A9W8DPS7_9FUNG</name>
<evidence type="ECO:0000313" key="3">
    <source>
        <dbReference type="Proteomes" id="UP001150538"/>
    </source>
</evidence>
<feature type="compositionally biased region" description="Basic and acidic residues" evidence="1">
    <location>
        <begin position="1294"/>
        <end position="1312"/>
    </location>
</feature>
<feature type="compositionally biased region" description="Polar residues" evidence="1">
    <location>
        <begin position="1249"/>
        <end position="1262"/>
    </location>
</feature>
<feature type="compositionally biased region" description="Low complexity" evidence="1">
    <location>
        <begin position="1482"/>
        <end position="1493"/>
    </location>
</feature>
<protein>
    <recommendedName>
        <fullName evidence="4">Mitogen-activated protein kinase-binding protein 1</fullName>
    </recommendedName>
</protein>
<feature type="compositionally biased region" description="Low complexity" evidence="1">
    <location>
        <begin position="1419"/>
        <end position="1442"/>
    </location>
</feature>
<feature type="compositionally biased region" description="Low complexity" evidence="1">
    <location>
        <begin position="1559"/>
        <end position="1573"/>
    </location>
</feature>
<feature type="compositionally biased region" description="Low complexity" evidence="1">
    <location>
        <begin position="1599"/>
        <end position="1615"/>
    </location>
</feature>
<feature type="compositionally biased region" description="Pro residues" evidence="1">
    <location>
        <begin position="1317"/>
        <end position="1327"/>
    </location>
</feature>
<dbReference type="InterPro" id="IPR052779">
    <property type="entry name" value="WDR62"/>
</dbReference>
<dbReference type="SUPFAM" id="SSF50978">
    <property type="entry name" value="WD40 repeat-like"/>
    <property type="match status" value="2"/>
</dbReference>
<comment type="caution">
    <text evidence="2">The sequence shown here is derived from an EMBL/GenBank/DDBJ whole genome shotgun (WGS) entry which is preliminary data.</text>
</comment>
<dbReference type="Pfam" id="PF00400">
    <property type="entry name" value="WD40"/>
    <property type="match status" value="3"/>
</dbReference>
<feature type="compositionally biased region" description="Low complexity" evidence="1">
    <location>
        <begin position="818"/>
        <end position="836"/>
    </location>
</feature>
<feature type="compositionally biased region" description="Polar residues" evidence="1">
    <location>
        <begin position="791"/>
        <end position="805"/>
    </location>
</feature>
<feature type="compositionally biased region" description="Polar residues" evidence="1">
    <location>
        <begin position="1449"/>
        <end position="1476"/>
    </location>
</feature>
<dbReference type="InterPro" id="IPR011047">
    <property type="entry name" value="Quinoprotein_ADH-like_sf"/>
</dbReference>
<dbReference type="InterPro" id="IPR036322">
    <property type="entry name" value="WD40_repeat_dom_sf"/>
</dbReference>
<dbReference type="Proteomes" id="UP001150538">
    <property type="component" value="Unassembled WGS sequence"/>
</dbReference>
<feature type="compositionally biased region" description="Polar residues" evidence="1">
    <location>
        <begin position="1514"/>
        <end position="1524"/>
    </location>
</feature>
<evidence type="ECO:0000256" key="1">
    <source>
        <dbReference type="SAM" id="MobiDB-lite"/>
    </source>
</evidence>
<dbReference type="PANTHER" id="PTHR45589:SF1">
    <property type="entry name" value="WD REPEAT DOMAIN 62, ISOFORM G"/>
    <property type="match status" value="1"/>
</dbReference>
<evidence type="ECO:0000313" key="2">
    <source>
        <dbReference type="EMBL" id="KAJ1917689.1"/>
    </source>
</evidence>
<gene>
    <name evidence="2" type="ORF">H4219_003056</name>
</gene>
<feature type="region of interest" description="Disordered" evidence="1">
    <location>
        <begin position="791"/>
        <end position="836"/>
    </location>
</feature>
<keyword evidence="3" id="KW-1185">Reference proteome</keyword>
<dbReference type="EMBL" id="JANBPU010000064">
    <property type="protein sequence ID" value="KAJ1917689.1"/>
    <property type="molecule type" value="Genomic_DNA"/>
</dbReference>
<dbReference type="PANTHER" id="PTHR45589">
    <property type="entry name" value="WD REPEAT DOMAIN 62, ISOFORM G"/>
    <property type="match status" value="1"/>
</dbReference>